<gene>
    <name evidence="2" type="ORF">SEMRO_873_G214001.1</name>
</gene>
<evidence type="ECO:0000313" key="2">
    <source>
        <dbReference type="EMBL" id="CAB9517677.1"/>
    </source>
</evidence>
<dbReference type="OrthoDB" id="44151at2759"/>
<keyword evidence="3" id="KW-1185">Reference proteome</keyword>
<keyword evidence="1" id="KW-0812">Transmembrane</keyword>
<sequence length="258" mass="29128">MGPKKVSARPLAWACVSCTGGLEASSWPTTKGKRKTFCFSYSAILLFLQATLRIESIEPAMIVGGEPEVVLQFNPRQAQPISGETVPLALRSHILPNTWKRFCDHAAEIAQEERRKSYTRAFLSGFFFIMLFTGISFLIVPFVSGLDTNDQETKYYLAIGGGIIVIAWCLMSIPCHRPDLLERRMKRLCQDLSQRVPTIAAHFRNIRREQVLGTEHRSNSYNSNRNTHYMIEIHCMDTIEDPFGDSVIVSAAVTVHQF</sequence>
<evidence type="ECO:0000256" key="1">
    <source>
        <dbReference type="SAM" id="Phobius"/>
    </source>
</evidence>
<reference evidence="2" key="1">
    <citation type="submission" date="2020-06" db="EMBL/GenBank/DDBJ databases">
        <authorList>
            <consortium name="Plant Systems Biology data submission"/>
        </authorList>
    </citation>
    <scope>NUCLEOTIDE SEQUENCE</scope>
    <source>
        <strain evidence="2">D6</strain>
    </source>
</reference>
<organism evidence="2 3">
    <name type="scientific">Seminavis robusta</name>
    <dbReference type="NCBI Taxonomy" id="568900"/>
    <lineage>
        <taxon>Eukaryota</taxon>
        <taxon>Sar</taxon>
        <taxon>Stramenopiles</taxon>
        <taxon>Ochrophyta</taxon>
        <taxon>Bacillariophyta</taxon>
        <taxon>Bacillariophyceae</taxon>
        <taxon>Bacillariophycidae</taxon>
        <taxon>Naviculales</taxon>
        <taxon>Naviculaceae</taxon>
        <taxon>Seminavis</taxon>
    </lineage>
</organism>
<feature type="transmembrane region" description="Helical" evidence="1">
    <location>
        <begin position="155"/>
        <end position="175"/>
    </location>
</feature>
<name>A0A9N8HM28_9STRA</name>
<accession>A0A9N8HM28</accession>
<dbReference type="AlphaFoldDB" id="A0A9N8HM28"/>
<dbReference type="EMBL" id="CAICTM010000872">
    <property type="protein sequence ID" value="CAB9517677.1"/>
    <property type="molecule type" value="Genomic_DNA"/>
</dbReference>
<dbReference type="Proteomes" id="UP001153069">
    <property type="component" value="Unassembled WGS sequence"/>
</dbReference>
<comment type="caution">
    <text evidence="2">The sequence shown here is derived from an EMBL/GenBank/DDBJ whole genome shotgun (WGS) entry which is preliminary data.</text>
</comment>
<keyword evidence="1" id="KW-0472">Membrane</keyword>
<protein>
    <submittedName>
        <fullName evidence="2">Uncharacterized protein</fullName>
    </submittedName>
</protein>
<evidence type="ECO:0000313" key="3">
    <source>
        <dbReference type="Proteomes" id="UP001153069"/>
    </source>
</evidence>
<proteinExistence type="predicted"/>
<feature type="transmembrane region" description="Helical" evidence="1">
    <location>
        <begin position="121"/>
        <end position="143"/>
    </location>
</feature>
<keyword evidence="1" id="KW-1133">Transmembrane helix</keyword>